<protein>
    <submittedName>
        <fullName evidence="1">Uncharacterized protein</fullName>
    </submittedName>
</protein>
<dbReference type="OrthoDB" id="9803578at2"/>
<dbReference type="InterPro" id="IPR029058">
    <property type="entry name" value="AB_hydrolase_fold"/>
</dbReference>
<sequence>MKTLIPSSKTIFSLLIGMFVTVSVAGKAHNRVFGSEMETFNAVYEGEFDLILPENNQNEKLPVYIVLPGGVGAKKYPNFKKDFIIPGIENVQGIVFSPKISWKRPDEKALEHIIIDFINAARNSYPIDDKKIILIGYSNGALQSIKLVKDNDHLFSALIVVASNFEVSDKINTPIYVVHGTKDRYFSIKKAYKNVNAAKDLGCDITFVVAEGKNDYGAAQYVSELNHSMAQIENNIWSQSVEYTDQSF</sequence>
<dbReference type="RefSeq" id="WP_034246858.1">
    <property type="nucleotide sequence ID" value="NZ_AQRA01000012.1"/>
</dbReference>
<gene>
    <name evidence="1" type="ORF">ATO12_06225</name>
</gene>
<evidence type="ECO:0000313" key="1">
    <source>
        <dbReference type="EMBL" id="EZH71760.1"/>
    </source>
</evidence>
<dbReference type="SUPFAM" id="SSF53474">
    <property type="entry name" value="alpha/beta-Hydrolases"/>
    <property type="match status" value="1"/>
</dbReference>
<proteinExistence type="predicted"/>
<dbReference type="Gene3D" id="3.40.50.1820">
    <property type="entry name" value="alpha/beta hydrolase"/>
    <property type="match status" value="1"/>
</dbReference>
<reference evidence="1 2" key="1">
    <citation type="submission" date="2014-04" db="EMBL/GenBank/DDBJ databases">
        <title>Aquimarina sp. 22II-S11-z7 Genome Sequencing.</title>
        <authorList>
            <person name="Lai Q."/>
        </authorList>
    </citation>
    <scope>NUCLEOTIDE SEQUENCE [LARGE SCALE GENOMIC DNA]</scope>
    <source>
        <strain evidence="1 2">22II-S11-z7</strain>
    </source>
</reference>
<dbReference type="STRING" id="1317122.ATO12_06225"/>
<accession>A0A023BNV0</accession>
<comment type="caution">
    <text evidence="1">The sequence shown here is derived from an EMBL/GenBank/DDBJ whole genome shotgun (WGS) entry which is preliminary data.</text>
</comment>
<dbReference type="Proteomes" id="UP000023541">
    <property type="component" value="Unassembled WGS sequence"/>
</dbReference>
<organism evidence="1 2">
    <name type="scientific">Aquimarina atlantica</name>
    <dbReference type="NCBI Taxonomy" id="1317122"/>
    <lineage>
        <taxon>Bacteria</taxon>
        <taxon>Pseudomonadati</taxon>
        <taxon>Bacteroidota</taxon>
        <taxon>Flavobacteriia</taxon>
        <taxon>Flavobacteriales</taxon>
        <taxon>Flavobacteriaceae</taxon>
        <taxon>Aquimarina</taxon>
    </lineage>
</organism>
<keyword evidence="2" id="KW-1185">Reference proteome</keyword>
<dbReference type="AlphaFoldDB" id="A0A023BNV0"/>
<evidence type="ECO:0000313" key="2">
    <source>
        <dbReference type="Proteomes" id="UP000023541"/>
    </source>
</evidence>
<dbReference type="eggNOG" id="COG4099">
    <property type="taxonomic scope" value="Bacteria"/>
</dbReference>
<name>A0A023BNV0_9FLAO</name>
<dbReference type="EMBL" id="AQRA01000012">
    <property type="protein sequence ID" value="EZH71760.1"/>
    <property type="molecule type" value="Genomic_DNA"/>
</dbReference>